<dbReference type="EMBL" id="AP023287">
    <property type="protein sequence ID" value="BCI54520.1"/>
    <property type="molecule type" value="Genomic_DNA"/>
</dbReference>
<dbReference type="SUPFAM" id="SSF53254">
    <property type="entry name" value="Phosphoglycerate mutase-like"/>
    <property type="match status" value="1"/>
</dbReference>
<dbReference type="Gene3D" id="3.40.50.1240">
    <property type="entry name" value="Phosphoglycerate mutase-like"/>
    <property type="match status" value="1"/>
</dbReference>
<dbReference type="Pfam" id="PF00300">
    <property type="entry name" value="His_Phos_1"/>
    <property type="match status" value="1"/>
</dbReference>
<name>A0A6S6PCV6_9MYCO</name>
<dbReference type="PANTHER" id="PTHR47623">
    <property type="entry name" value="OS09G0287300 PROTEIN"/>
    <property type="match status" value="1"/>
</dbReference>
<dbReference type="CDD" id="cd07067">
    <property type="entry name" value="HP_PGM_like"/>
    <property type="match status" value="1"/>
</dbReference>
<evidence type="ECO:0000313" key="2">
    <source>
        <dbReference type="Proteomes" id="UP000515734"/>
    </source>
</evidence>
<organism evidence="1 2">
    <name type="scientific">Mycolicibacterium litorale</name>
    <dbReference type="NCBI Taxonomy" id="758802"/>
    <lineage>
        <taxon>Bacteria</taxon>
        <taxon>Bacillati</taxon>
        <taxon>Actinomycetota</taxon>
        <taxon>Actinomycetes</taxon>
        <taxon>Mycobacteriales</taxon>
        <taxon>Mycobacteriaceae</taxon>
        <taxon>Mycolicibacterium</taxon>
    </lineage>
</organism>
<proteinExistence type="predicted"/>
<accession>A0A6S6PCV6</accession>
<gene>
    <name evidence="1" type="ORF">NIIDNTM18_37980</name>
</gene>
<protein>
    <submittedName>
        <fullName evidence="1">Phosphohistidine phosphatase</fullName>
    </submittedName>
</protein>
<sequence>MWARPFPLVVQCMASLGPRTDNSADLDRHVAVRPNVEGVSTEERTLVLLRHAKSDYPAGVDDHERPLAARGIREAALAGDWLRATVAPFDAVLCSTATRTRQTLERTRIDAPVHYADRLYDASPGTVIDEITKVGRHFGADVSTLLVIGHEPAMSHVALGLAALDDSDREAAEDIAAKFPTSAIAVLRTARPWEELALGGAALVRFHVPR</sequence>
<dbReference type="InterPro" id="IPR029033">
    <property type="entry name" value="His_PPase_superfam"/>
</dbReference>
<reference evidence="1 2" key="1">
    <citation type="submission" date="2020-07" db="EMBL/GenBank/DDBJ databases">
        <title>Complete genome sequence of Mycolicibacterium litorale like strain isolated from cardiac implantable electronic device infection.</title>
        <authorList>
            <person name="Fukano H."/>
            <person name="Miyama H."/>
            <person name="Hoshino Y."/>
        </authorList>
    </citation>
    <scope>NUCLEOTIDE SEQUENCE [LARGE SCALE GENOMIC DNA]</scope>
    <source>
        <strain evidence="1 2">NIIDNTM18</strain>
    </source>
</reference>
<dbReference type="PANTHER" id="PTHR47623:SF1">
    <property type="entry name" value="OS09G0287300 PROTEIN"/>
    <property type="match status" value="1"/>
</dbReference>
<dbReference type="SMART" id="SM00855">
    <property type="entry name" value="PGAM"/>
    <property type="match status" value="1"/>
</dbReference>
<dbReference type="AlphaFoldDB" id="A0A6S6PCV6"/>
<evidence type="ECO:0000313" key="1">
    <source>
        <dbReference type="EMBL" id="BCI54520.1"/>
    </source>
</evidence>
<dbReference type="Proteomes" id="UP000515734">
    <property type="component" value="Chromosome"/>
</dbReference>
<dbReference type="InterPro" id="IPR013078">
    <property type="entry name" value="His_Pase_superF_clade-1"/>
</dbReference>